<proteinExistence type="predicted"/>
<accession>A0A511R598</accession>
<dbReference type="AlphaFoldDB" id="A0A511R598"/>
<name>A0A511R598_9DEIN</name>
<organism evidence="1 2">
    <name type="scientific">Meiothermus hypogaeus NBRC 106114</name>
    <dbReference type="NCBI Taxonomy" id="1227553"/>
    <lineage>
        <taxon>Bacteria</taxon>
        <taxon>Thermotogati</taxon>
        <taxon>Deinococcota</taxon>
        <taxon>Deinococci</taxon>
        <taxon>Thermales</taxon>
        <taxon>Thermaceae</taxon>
        <taxon>Meiothermus</taxon>
    </lineage>
</organism>
<protein>
    <submittedName>
        <fullName evidence="1">Uncharacterized protein</fullName>
    </submittedName>
</protein>
<sequence length="382" mass="42772">MSFLRTVSARARGYLSTEALEAYRRAGAGVYALLGELEASHPNPWTAAFSSQIYLLCVWNAFALQTLGDQMLAADERLEPTSPGLVPPQTHALIRKFYQGSAEWLASAREAEQGRYPEEELPASLPPWEGATRYPRVFLEALLEAAQALQQHVEARWGDFEQYPLPGDKAHLLERLRQKRRRAQTKLDYTLRLLSPQGTSVPSTVVQHLRLAVSSYFRLGQFLALPVLLDGNQGPDVQDTGKVEIRERLLLPEPVPPPPMPWRMTDPRARPRLEQDGAVQAALRDMRQADPDPQTTQAMFEQIQAALERGLIAYALSPNGQPLGPHRSPPFAAVYVALKPLKLWGQQLQAGQLFSFETYRLSRGGTFRRALVVYPESVDSML</sequence>
<dbReference type="Proteomes" id="UP000321197">
    <property type="component" value="Unassembled WGS sequence"/>
</dbReference>
<dbReference type="OrthoDB" id="54416at2"/>
<dbReference type="RefSeq" id="WP_119342296.1">
    <property type="nucleotide sequence ID" value="NZ_BJXL01000075.1"/>
</dbReference>
<reference evidence="1 2" key="1">
    <citation type="submission" date="2019-07" db="EMBL/GenBank/DDBJ databases">
        <title>Whole genome shotgun sequence of Meiothermus hypogaeus NBRC 106114.</title>
        <authorList>
            <person name="Hosoyama A."/>
            <person name="Uohara A."/>
            <person name="Ohji S."/>
            <person name="Ichikawa N."/>
        </authorList>
    </citation>
    <scope>NUCLEOTIDE SEQUENCE [LARGE SCALE GENOMIC DNA]</scope>
    <source>
        <strain evidence="1 2">NBRC 106114</strain>
    </source>
</reference>
<gene>
    <name evidence="1" type="ORF">MHY01S_22380</name>
</gene>
<evidence type="ECO:0000313" key="2">
    <source>
        <dbReference type="Proteomes" id="UP000321197"/>
    </source>
</evidence>
<dbReference type="EMBL" id="BJXL01000075">
    <property type="protein sequence ID" value="GEM84072.1"/>
    <property type="molecule type" value="Genomic_DNA"/>
</dbReference>
<comment type="caution">
    <text evidence="1">The sequence shown here is derived from an EMBL/GenBank/DDBJ whole genome shotgun (WGS) entry which is preliminary data.</text>
</comment>
<evidence type="ECO:0000313" key="1">
    <source>
        <dbReference type="EMBL" id="GEM84072.1"/>
    </source>
</evidence>